<evidence type="ECO:0000259" key="9">
    <source>
        <dbReference type="PROSITE" id="PS50011"/>
    </source>
</evidence>
<evidence type="ECO:0000256" key="8">
    <source>
        <dbReference type="ARBA" id="ARBA00048679"/>
    </source>
</evidence>
<dbReference type="Gene3D" id="1.10.510.10">
    <property type="entry name" value="Transferase(Phosphotransferase) domain 1"/>
    <property type="match status" value="2"/>
</dbReference>
<keyword evidence="2" id="KW-0723">Serine/threonine-protein kinase</keyword>
<dbReference type="PANTHER" id="PTHR47634">
    <property type="entry name" value="PROTEIN KINASE DOMAIN-CONTAINING PROTEIN-RELATED"/>
    <property type="match status" value="1"/>
</dbReference>
<evidence type="ECO:0000313" key="11">
    <source>
        <dbReference type="Proteomes" id="UP000566819"/>
    </source>
</evidence>
<evidence type="ECO:0000256" key="4">
    <source>
        <dbReference type="ARBA" id="ARBA00022741"/>
    </source>
</evidence>
<dbReference type="GO" id="GO:0005524">
    <property type="term" value="F:ATP binding"/>
    <property type="evidence" value="ECO:0007669"/>
    <property type="project" value="UniProtKB-KW"/>
</dbReference>
<evidence type="ECO:0000313" key="10">
    <source>
        <dbReference type="EMBL" id="KAF4628649.1"/>
    </source>
</evidence>
<dbReference type="EC" id="2.7.11.1" evidence="1"/>
<dbReference type="GO" id="GO:0000245">
    <property type="term" value="P:spliceosomal complex assembly"/>
    <property type="evidence" value="ECO:0007669"/>
    <property type="project" value="TreeGrafter"/>
</dbReference>
<dbReference type="EMBL" id="JAAMPI010000782">
    <property type="protein sequence ID" value="KAF4628649.1"/>
    <property type="molecule type" value="Genomic_DNA"/>
</dbReference>
<dbReference type="Gene3D" id="3.30.200.20">
    <property type="entry name" value="Phosphorylase Kinase, domain 1"/>
    <property type="match status" value="1"/>
</dbReference>
<organism evidence="10 11">
    <name type="scientific">Cudoniella acicularis</name>
    <dbReference type="NCBI Taxonomy" id="354080"/>
    <lineage>
        <taxon>Eukaryota</taxon>
        <taxon>Fungi</taxon>
        <taxon>Dikarya</taxon>
        <taxon>Ascomycota</taxon>
        <taxon>Pezizomycotina</taxon>
        <taxon>Leotiomycetes</taxon>
        <taxon>Helotiales</taxon>
        <taxon>Tricladiaceae</taxon>
        <taxon>Cudoniella</taxon>
    </lineage>
</organism>
<dbReference type="InterPro" id="IPR051334">
    <property type="entry name" value="SRPK"/>
</dbReference>
<comment type="catalytic activity">
    <reaction evidence="7">
        <text>L-threonyl-[protein] + ATP = O-phospho-L-threonyl-[protein] + ADP + H(+)</text>
        <dbReference type="Rhea" id="RHEA:46608"/>
        <dbReference type="Rhea" id="RHEA-COMP:11060"/>
        <dbReference type="Rhea" id="RHEA-COMP:11605"/>
        <dbReference type="ChEBI" id="CHEBI:15378"/>
        <dbReference type="ChEBI" id="CHEBI:30013"/>
        <dbReference type="ChEBI" id="CHEBI:30616"/>
        <dbReference type="ChEBI" id="CHEBI:61977"/>
        <dbReference type="ChEBI" id="CHEBI:456216"/>
        <dbReference type="EC" id="2.7.11.1"/>
    </reaction>
</comment>
<proteinExistence type="predicted"/>
<evidence type="ECO:0000256" key="7">
    <source>
        <dbReference type="ARBA" id="ARBA00047899"/>
    </source>
</evidence>
<protein>
    <recommendedName>
        <fullName evidence="1">non-specific serine/threonine protein kinase</fullName>
        <ecNumber evidence="1">2.7.11.1</ecNumber>
    </recommendedName>
</protein>
<dbReference type="GO" id="GO:0004674">
    <property type="term" value="F:protein serine/threonine kinase activity"/>
    <property type="evidence" value="ECO:0007669"/>
    <property type="project" value="UniProtKB-KW"/>
</dbReference>
<dbReference type="Pfam" id="PF00069">
    <property type="entry name" value="Pkinase"/>
    <property type="match status" value="1"/>
</dbReference>
<keyword evidence="3" id="KW-0808">Transferase</keyword>
<name>A0A8H4W2I9_9HELO</name>
<evidence type="ECO:0000256" key="2">
    <source>
        <dbReference type="ARBA" id="ARBA00022527"/>
    </source>
</evidence>
<feature type="domain" description="Protein kinase" evidence="9">
    <location>
        <begin position="77"/>
        <end position="542"/>
    </location>
</feature>
<dbReference type="Proteomes" id="UP000566819">
    <property type="component" value="Unassembled WGS sequence"/>
</dbReference>
<keyword evidence="11" id="KW-1185">Reference proteome</keyword>
<accession>A0A8H4W2I9</accession>
<dbReference type="InterPro" id="IPR000719">
    <property type="entry name" value="Prot_kinase_dom"/>
</dbReference>
<evidence type="ECO:0000256" key="6">
    <source>
        <dbReference type="ARBA" id="ARBA00022840"/>
    </source>
</evidence>
<dbReference type="PROSITE" id="PS50011">
    <property type="entry name" value="PROTEIN_KINASE_DOM"/>
    <property type="match status" value="1"/>
</dbReference>
<keyword evidence="5" id="KW-0418">Kinase</keyword>
<dbReference type="SMART" id="SM00220">
    <property type="entry name" value="S_TKc"/>
    <property type="match status" value="1"/>
</dbReference>
<evidence type="ECO:0000256" key="1">
    <source>
        <dbReference type="ARBA" id="ARBA00012513"/>
    </source>
</evidence>
<dbReference type="PANTHER" id="PTHR47634:SF9">
    <property type="entry name" value="PROTEIN KINASE DOMAIN-CONTAINING PROTEIN-RELATED"/>
    <property type="match status" value="1"/>
</dbReference>
<dbReference type="SUPFAM" id="SSF53474">
    <property type="entry name" value="alpha/beta-Hydrolases"/>
    <property type="match status" value="1"/>
</dbReference>
<reference evidence="10 11" key="1">
    <citation type="submission" date="2020-03" db="EMBL/GenBank/DDBJ databases">
        <title>Draft Genome Sequence of Cudoniella acicularis.</title>
        <authorList>
            <person name="Buettner E."/>
            <person name="Kellner H."/>
        </authorList>
    </citation>
    <scope>NUCLEOTIDE SEQUENCE [LARGE SCALE GENOMIC DNA]</scope>
    <source>
        <strain evidence="10 11">DSM 108380</strain>
    </source>
</reference>
<dbReference type="InterPro" id="IPR029058">
    <property type="entry name" value="AB_hydrolase_fold"/>
</dbReference>
<dbReference type="OrthoDB" id="5979581at2759"/>
<keyword evidence="6" id="KW-0067">ATP-binding</keyword>
<evidence type="ECO:0000256" key="5">
    <source>
        <dbReference type="ARBA" id="ARBA00022777"/>
    </source>
</evidence>
<dbReference type="GO" id="GO:0050684">
    <property type="term" value="P:regulation of mRNA processing"/>
    <property type="evidence" value="ECO:0007669"/>
    <property type="project" value="TreeGrafter"/>
</dbReference>
<gene>
    <name evidence="10" type="ORF">G7Y89_g9503</name>
</gene>
<comment type="caution">
    <text evidence="10">The sequence shown here is derived from an EMBL/GenBank/DDBJ whole genome shotgun (WGS) entry which is preliminary data.</text>
</comment>
<dbReference type="SUPFAM" id="SSF56112">
    <property type="entry name" value="Protein kinase-like (PK-like)"/>
    <property type="match status" value="1"/>
</dbReference>
<dbReference type="InterPro" id="IPR011009">
    <property type="entry name" value="Kinase-like_dom_sf"/>
</dbReference>
<evidence type="ECO:0000256" key="3">
    <source>
        <dbReference type="ARBA" id="ARBA00022679"/>
    </source>
</evidence>
<comment type="catalytic activity">
    <reaction evidence="8">
        <text>L-seryl-[protein] + ATP = O-phospho-L-seryl-[protein] + ADP + H(+)</text>
        <dbReference type="Rhea" id="RHEA:17989"/>
        <dbReference type="Rhea" id="RHEA-COMP:9863"/>
        <dbReference type="Rhea" id="RHEA-COMP:11604"/>
        <dbReference type="ChEBI" id="CHEBI:15378"/>
        <dbReference type="ChEBI" id="CHEBI:29999"/>
        <dbReference type="ChEBI" id="CHEBI:30616"/>
        <dbReference type="ChEBI" id="CHEBI:83421"/>
        <dbReference type="ChEBI" id="CHEBI:456216"/>
        <dbReference type="EC" id="2.7.11.1"/>
    </reaction>
</comment>
<dbReference type="Gene3D" id="3.40.50.1820">
    <property type="entry name" value="alpha/beta hydrolase"/>
    <property type="match status" value="1"/>
</dbReference>
<dbReference type="AlphaFoldDB" id="A0A8H4W2I9"/>
<sequence>MQATPLTEAEIEGLGRTKKFFEEGNGYYRLCATRPLTIGYSLADSPVGLLAWIYEKLHEWSDDYPWTDDEVLTWVSIYYFSTAGPAASSFIYRSIENPQNPAFPLSQVYTPTPLGITHFGNDVVSFPRLWDQTLGPVVFTREHEKGGHFATWERPNAIVEDLRAMFGRNGDRAENGGKVLHQQNGSKTIALASFILFTLETCSKMEDTGSLKSLVVEHTRQCYIVLKILTAQSTASETESPILETIAQNKLPHPGEEHIITLKDHFNHKGPNGEHGCLVFEVMGPTLLGVDFLHRIGIAHSDPQPGNLLFRATDLTSVEEVRLLQKDIQPTSLVPIERHDEKADLWAPKYLAVSQLLTEFVKLDPNFVIKIPDIGGAFFTSNPPKNLVTPAGLRCPETILGEVPTSSQDIWSFGCLVFEFVTGRPLFVVDNTGDENETNDNHFLQLYSTIGPIPRDILSKWVRSDVYFNLDRENIKSYIEELPEGFDLNELHHHPLLEELFDQERPAEMSDEDSKQIKHMLRWILQYDPTKRPSASELLNDP</sequence>
<keyword evidence="4" id="KW-0547">Nucleotide-binding</keyword>